<organism evidence="4 5">
    <name type="scientific">Roseateles asaccharophilus</name>
    <dbReference type="NCBI Taxonomy" id="582607"/>
    <lineage>
        <taxon>Bacteria</taxon>
        <taxon>Pseudomonadati</taxon>
        <taxon>Pseudomonadota</taxon>
        <taxon>Betaproteobacteria</taxon>
        <taxon>Burkholderiales</taxon>
        <taxon>Sphaerotilaceae</taxon>
        <taxon>Roseateles</taxon>
    </lineage>
</organism>
<dbReference type="InterPro" id="IPR011086">
    <property type="entry name" value="DUF1521"/>
</dbReference>
<sequence>MTTIQATSTTSFNATSAVNSSNPTNASTSVIGGKAVFENDNYRITAGDNNEVHILNKNNGETTRIWGDPHVDINGKHEFDFWGTTTFALEDGTKVTIETVDAGNGMTLASKVNITNGDYGVQISGVDTTKVGDLKVNEAAGWGEVLDWTHADGNVLQENPAGKGYLAVDSNGQIQKVDQAYINKTDLQLNPGLDPATQQRASEFAQNLLSAFSGLLSMTFSGAFLGALAASLDGDAQRAPDTATRDANRFSLTVIRLEF</sequence>
<comment type="caution">
    <text evidence="4">The sequence shown here is derived from an EMBL/GenBank/DDBJ whole genome shotgun (WGS) entry which is preliminary data.</text>
</comment>
<accession>A0ABU2A894</accession>
<feature type="domain" description="DUF1521" evidence="3">
    <location>
        <begin position="39"/>
        <end position="186"/>
    </location>
</feature>
<evidence type="ECO:0000256" key="2">
    <source>
        <dbReference type="SAM" id="Phobius"/>
    </source>
</evidence>
<feature type="compositionally biased region" description="Low complexity" evidence="1">
    <location>
        <begin position="1"/>
        <end position="22"/>
    </location>
</feature>
<keyword evidence="2" id="KW-1133">Transmembrane helix</keyword>
<name>A0ABU2A894_9BURK</name>
<evidence type="ECO:0000259" key="3">
    <source>
        <dbReference type="Pfam" id="PF07481"/>
    </source>
</evidence>
<reference evidence="4 5" key="1">
    <citation type="submission" date="2023-07" db="EMBL/GenBank/DDBJ databases">
        <title>Sorghum-associated microbial communities from plants grown in Nebraska, USA.</title>
        <authorList>
            <person name="Schachtman D."/>
        </authorList>
    </citation>
    <scope>NUCLEOTIDE SEQUENCE [LARGE SCALE GENOMIC DNA]</scope>
    <source>
        <strain evidence="4 5">BE316</strain>
    </source>
</reference>
<proteinExistence type="predicted"/>
<dbReference type="Pfam" id="PF07481">
    <property type="entry name" value="DUF1521"/>
    <property type="match status" value="1"/>
</dbReference>
<dbReference type="RefSeq" id="WP_310328980.1">
    <property type="nucleotide sequence ID" value="NZ_JAVDXV010000004.1"/>
</dbReference>
<dbReference type="Proteomes" id="UP001180825">
    <property type="component" value="Unassembled WGS sequence"/>
</dbReference>
<evidence type="ECO:0000313" key="4">
    <source>
        <dbReference type="EMBL" id="MDR7333419.1"/>
    </source>
</evidence>
<keyword evidence="5" id="KW-1185">Reference proteome</keyword>
<evidence type="ECO:0000313" key="5">
    <source>
        <dbReference type="Proteomes" id="UP001180825"/>
    </source>
</evidence>
<keyword evidence="2" id="KW-0812">Transmembrane</keyword>
<keyword evidence="2" id="KW-0472">Membrane</keyword>
<dbReference type="EMBL" id="JAVDXV010000004">
    <property type="protein sequence ID" value="MDR7333419.1"/>
    <property type="molecule type" value="Genomic_DNA"/>
</dbReference>
<evidence type="ECO:0000256" key="1">
    <source>
        <dbReference type="SAM" id="MobiDB-lite"/>
    </source>
</evidence>
<feature type="region of interest" description="Disordered" evidence="1">
    <location>
        <begin position="1"/>
        <end position="27"/>
    </location>
</feature>
<protein>
    <recommendedName>
        <fullName evidence="3">DUF1521 domain-containing protein</fullName>
    </recommendedName>
</protein>
<gene>
    <name evidence="4" type="ORF">J2X21_002553</name>
</gene>
<feature type="transmembrane region" description="Helical" evidence="2">
    <location>
        <begin position="208"/>
        <end position="230"/>
    </location>
</feature>